<keyword evidence="1" id="KW-0812">Transmembrane</keyword>
<comment type="caution">
    <text evidence="2">The sequence shown here is derived from an EMBL/GenBank/DDBJ whole genome shotgun (WGS) entry which is preliminary data.</text>
</comment>
<accession>A0ABW9RHV4</accession>
<evidence type="ECO:0000313" key="2">
    <source>
        <dbReference type="EMBL" id="MTI23548.1"/>
    </source>
</evidence>
<feature type="transmembrane region" description="Helical" evidence="1">
    <location>
        <begin position="41"/>
        <end position="57"/>
    </location>
</feature>
<dbReference type="RefSeq" id="WP_155168687.1">
    <property type="nucleotide sequence ID" value="NZ_BAAAFL010000053.1"/>
</dbReference>
<protein>
    <submittedName>
        <fullName evidence="2">Uncharacterized protein</fullName>
    </submittedName>
</protein>
<feature type="transmembrane region" description="Helical" evidence="1">
    <location>
        <begin position="7"/>
        <end position="26"/>
    </location>
</feature>
<reference evidence="2 3" key="1">
    <citation type="submission" date="2019-02" db="EMBL/GenBank/DDBJ databases">
        <authorList>
            <person name="Goldberg S.R."/>
            <person name="Haltli B.A."/>
            <person name="Correa H."/>
            <person name="Russell K.G."/>
        </authorList>
    </citation>
    <scope>NUCLEOTIDE SEQUENCE [LARGE SCALE GENOMIC DNA]</scope>
    <source>
        <strain evidence="2 3">JCM 16186</strain>
    </source>
</reference>
<dbReference type="Proteomes" id="UP000798808">
    <property type="component" value="Unassembled WGS sequence"/>
</dbReference>
<proteinExistence type="predicted"/>
<gene>
    <name evidence="2" type="ORF">E1163_01145</name>
</gene>
<dbReference type="EMBL" id="SMLW01000229">
    <property type="protein sequence ID" value="MTI23548.1"/>
    <property type="molecule type" value="Genomic_DNA"/>
</dbReference>
<keyword evidence="1" id="KW-0472">Membrane</keyword>
<name>A0ABW9RHV4_9BACT</name>
<evidence type="ECO:0000256" key="1">
    <source>
        <dbReference type="SAM" id="Phobius"/>
    </source>
</evidence>
<organism evidence="2 3">
    <name type="scientific">Fulvivirga kasyanovii</name>
    <dbReference type="NCBI Taxonomy" id="396812"/>
    <lineage>
        <taxon>Bacteria</taxon>
        <taxon>Pseudomonadati</taxon>
        <taxon>Bacteroidota</taxon>
        <taxon>Cytophagia</taxon>
        <taxon>Cytophagales</taxon>
        <taxon>Fulvivirgaceae</taxon>
        <taxon>Fulvivirga</taxon>
    </lineage>
</organism>
<evidence type="ECO:0000313" key="3">
    <source>
        <dbReference type="Proteomes" id="UP000798808"/>
    </source>
</evidence>
<feature type="transmembrane region" description="Helical" evidence="1">
    <location>
        <begin position="77"/>
        <end position="99"/>
    </location>
</feature>
<keyword evidence="3" id="KW-1185">Reference proteome</keyword>
<feature type="transmembrane region" description="Helical" evidence="1">
    <location>
        <begin position="111"/>
        <end position="130"/>
    </location>
</feature>
<sequence>MKAAKSIFHYLSYVQYPFIIIGVYYAYKPLIFELDTFWDDFNKVLVFLGLGISLSTLQDTKKVQHKLAKKVWENPKYARAFLIYLFSLIVIVVLFGLYSLLLATDEHLQEISSGIIVFGVGLIGMLKAGIEMAENHRKDPIIPETQATDI</sequence>
<keyword evidence="1" id="KW-1133">Transmembrane helix</keyword>